<dbReference type="FunFam" id="1.20.120.350:FF:000044">
    <property type="entry name" value="Potassium voltage-gated channel subfamily V member 1"/>
    <property type="match status" value="1"/>
</dbReference>
<dbReference type="PANTHER" id="PTHR11537">
    <property type="entry name" value="VOLTAGE-GATED POTASSIUM CHANNEL"/>
    <property type="match status" value="1"/>
</dbReference>
<dbReference type="InterPro" id="IPR027359">
    <property type="entry name" value="Volt_channel_dom_sf"/>
</dbReference>
<accession>A0A8C4T5M1</accession>
<name>A0A8C4T5M1_ERPCA</name>
<keyword evidence="12" id="KW-0406">Ion transport</keyword>
<keyword evidence="14" id="KW-0407">Ion channel</keyword>
<proteinExistence type="inferred from homology"/>
<keyword evidence="5" id="KW-1003">Cell membrane</keyword>
<dbReference type="PRINTS" id="PR00169">
    <property type="entry name" value="KCHANNEL"/>
</dbReference>
<evidence type="ECO:0000256" key="15">
    <source>
        <dbReference type="ARBA" id="ARBA00024762"/>
    </source>
</evidence>
<feature type="transmembrane region" description="Helical" evidence="18">
    <location>
        <begin position="239"/>
        <end position="257"/>
    </location>
</feature>
<keyword evidence="4" id="KW-0813">Transport</keyword>
<feature type="transmembrane region" description="Helical" evidence="18">
    <location>
        <begin position="339"/>
        <end position="360"/>
    </location>
</feature>
<dbReference type="Gene3D" id="1.10.287.70">
    <property type="match status" value="1"/>
</dbReference>
<dbReference type="GO" id="GO:0051260">
    <property type="term" value="P:protein homooligomerization"/>
    <property type="evidence" value="ECO:0007669"/>
    <property type="project" value="InterPro"/>
</dbReference>
<evidence type="ECO:0000256" key="12">
    <source>
        <dbReference type="ARBA" id="ARBA00023065"/>
    </source>
</evidence>
<evidence type="ECO:0000259" key="19">
    <source>
        <dbReference type="SMART" id="SM00225"/>
    </source>
</evidence>
<dbReference type="InterPro" id="IPR028325">
    <property type="entry name" value="VG_K_chnl"/>
</dbReference>
<feature type="transmembrane region" description="Helical" evidence="18">
    <location>
        <begin position="207"/>
        <end position="227"/>
    </location>
</feature>
<dbReference type="FunFam" id="1.10.287.70:FF:000005">
    <property type="entry name" value="potassium voltage-gated channel subfamily G member 1"/>
    <property type="match status" value="1"/>
</dbReference>
<keyword evidence="10" id="KW-0630">Potassium</keyword>
<reference evidence="20" key="2">
    <citation type="submission" date="2025-09" db="UniProtKB">
        <authorList>
            <consortium name="Ensembl"/>
        </authorList>
    </citation>
    <scope>IDENTIFICATION</scope>
</reference>
<dbReference type="AlphaFoldDB" id="A0A8C4T5M1"/>
<evidence type="ECO:0000256" key="7">
    <source>
        <dbReference type="ARBA" id="ARBA00022692"/>
    </source>
</evidence>
<evidence type="ECO:0000256" key="13">
    <source>
        <dbReference type="ARBA" id="ARBA00023136"/>
    </source>
</evidence>
<keyword evidence="11 18" id="KW-1133">Transmembrane helix</keyword>
<evidence type="ECO:0000256" key="6">
    <source>
        <dbReference type="ARBA" id="ARBA00022538"/>
    </source>
</evidence>
<evidence type="ECO:0000256" key="8">
    <source>
        <dbReference type="ARBA" id="ARBA00022826"/>
    </source>
</evidence>
<keyword evidence="13 18" id="KW-0472">Membrane</keyword>
<evidence type="ECO:0000256" key="1">
    <source>
        <dbReference type="ARBA" id="ARBA00004651"/>
    </source>
</evidence>
<dbReference type="PANTHER" id="PTHR11537:SF38">
    <property type="entry name" value="POTASSIUM VOLTAGE-GATED CHANNEL SUBFAMILY V MEMBER 1"/>
    <property type="match status" value="1"/>
</dbReference>
<feature type="transmembrane region" description="Helical" evidence="18">
    <location>
        <begin position="400"/>
        <end position="420"/>
    </location>
</feature>
<keyword evidence="7 18" id="KW-0812">Transmembrane</keyword>
<comment type="similarity">
    <text evidence="2">Belongs to the potassium channel family. V (TC 1.A.1.2) subfamily. Kv8.1/KCNV1 sub-subfamily.</text>
</comment>
<dbReference type="InterPro" id="IPR011333">
    <property type="entry name" value="SKP1/BTB/POZ_sf"/>
</dbReference>
<evidence type="ECO:0000313" key="20">
    <source>
        <dbReference type="Ensembl" id="ENSECRP00000027471.1"/>
    </source>
</evidence>
<evidence type="ECO:0000256" key="2">
    <source>
        <dbReference type="ARBA" id="ARBA00009030"/>
    </source>
</evidence>
<sequence>TCKSSPLGRWSPSCSSSHLDLFPDSDSILSLESSVFCSETHLNENPLDVFIINVGGSRYVLSYEVLSSFPETRLGKLALSARDTMLELCDDANFLDNEFFFDRNSQAFKYVINYYKTGRLHVMEDLCAVSFLQEIEYWGIDELNIDSCCREKYYRRKELSETLDIRKESETIENEEDDFSGVVCEALRQKLWDVLEKPDSSMAAKTFGTLSVVFVIISIANMALISLDFSTLEPPFLDVLEYICISWFTGEFVLRFVCVKDKCKFSKSVVNIIDLIAILPFYITLLVENLHGSSTELENVGRVVQILRLMRSLRMLKLGRHSTGLKSLGMTIAQCYEEVGLLLLFLSVGISIFSSLEYAVEHNIPDTTFTSVPCAWWWATTSMTTVGYGDIRPDTTLGKIVAFLCILSGILILALPIAIINDRFSACYFTLKVKEAALRHREALKKLAKNSFSDAAVNVNLRDIYAHSIMEMLRLKSRERASTRSSGGDDLWW</sequence>
<dbReference type="GO" id="GO:0005249">
    <property type="term" value="F:voltage-gated potassium channel activity"/>
    <property type="evidence" value="ECO:0007669"/>
    <property type="project" value="InterPro"/>
</dbReference>
<dbReference type="GO" id="GO:0001508">
    <property type="term" value="P:action potential"/>
    <property type="evidence" value="ECO:0007669"/>
    <property type="project" value="TreeGrafter"/>
</dbReference>
<evidence type="ECO:0000256" key="5">
    <source>
        <dbReference type="ARBA" id="ARBA00022475"/>
    </source>
</evidence>
<dbReference type="Proteomes" id="UP000694620">
    <property type="component" value="Unassembled WGS sequence"/>
</dbReference>
<dbReference type="InterPro" id="IPR000210">
    <property type="entry name" value="BTB/POZ_dom"/>
</dbReference>
<dbReference type="GeneTree" id="ENSGT00940000159740"/>
<feature type="domain" description="BTB" evidence="19">
    <location>
        <begin position="48"/>
        <end position="156"/>
    </location>
</feature>
<dbReference type="SUPFAM" id="SSF54695">
    <property type="entry name" value="POZ domain"/>
    <property type="match status" value="1"/>
</dbReference>
<dbReference type="GO" id="GO:0008076">
    <property type="term" value="C:voltage-gated potassium channel complex"/>
    <property type="evidence" value="ECO:0007669"/>
    <property type="project" value="InterPro"/>
</dbReference>
<evidence type="ECO:0000256" key="11">
    <source>
        <dbReference type="ARBA" id="ARBA00022989"/>
    </source>
</evidence>
<dbReference type="InterPro" id="IPR003971">
    <property type="entry name" value="K_chnl_volt-dep_Kv5/Kv9"/>
</dbReference>
<comment type="subunit">
    <text evidence="16">Heteromultimer with KCNB1 and KCNB2. Interacts with KCNC4 and KCND1.</text>
</comment>
<evidence type="ECO:0000256" key="4">
    <source>
        <dbReference type="ARBA" id="ARBA00022448"/>
    </source>
</evidence>
<dbReference type="InterPro" id="IPR003968">
    <property type="entry name" value="K_chnl_volt-dep_Kv"/>
</dbReference>
<evidence type="ECO:0000256" key="9">
    <source>
        <dbReference type="ARBA" id="ARBA00022882"/>
    </source>
</evidence>
<keyword evidence="9" id="KW-0851">Voltage-gated channel</keyword>
<dbReference type="Pfam" id="PF00520">
    <property type="entry name" value="Ion_trans"/>
    <property type="match status" value="1"/>
</dbReference>
<dbReference type="PRINTS" id="PR01494">
    <property type="entry name" value="KV9CHANNEL"/>
</dbReference>
<dbReference type="Gene3D" id="3.30.710.10">
    <property type="entry name" value="Potassium Channel Kv1.1, Chain A"/>
    <property type="match status" value="1"/>
</dbReference>
<comment type="function">
    <text evidence="15">Potassium channel subunit that does not form functional channels by itself. Modulates KCNB1 and KCNB2 channel activity by shifting the threshold for inactivation to more negative values and by slowing the rate of inactivation. Can down-regulate the channel activity of KCNB1, KCNB2, KCNC4 and KCND1, possibly by trapping them in intracellular membranes.</text>
</comment>
<dbReference type="InterPro" id="IPR003131">
    <property type="entry name" value="T1-type_BTB"/>
</dbReference>
<gene>
    <name evidence="20" type="primary">KCNV1</name>
    <name evidence="20" type="synonym">kcnv1</name>
</gene>
<keyword evidence="21" id="KW-1185">Reference proteome</keyword>
<evidence type="ECO:0000256" key="17">
    <source>
        <dbReference type="ARBA" id="ARBA00032563"/>
    </source>
</evidence>
<dbReference type="CDD" id="cd18424">
    <property type="entry name" value="BTB_POZ_KCNV1"/>
    <property type="match status" value="1"/>
</dbReference>
<evidence type="ECO:0000256" key="18">
    <source>
        <dbReference type="SAM" id="Phobius"/>
    </source>
</evidence>
<dbReference type="InterPro" id="IPR005821">
    <property type="entry name" value="Ion_trans_dom"/>
</dbReference>
<dbReference type="Gene3D" id="1.20.120.350">
    <property type="entry name" value="Voltage-gated potassium channels. Chain C"/>
    <property type="match status" value="1"/>
</dbReference>
<evidence type="ECO:0000256" key="16">
    <source>
        <dbReference type="ARBA" id="ARBA00025980"/>
    </source>
</evidence>
<keyword evidence="8" id="KW-0631">Potassium channel</keyword>
<evidence type="ECO:0000256" key="3">
    <source>
        <dbReference type="ARBA" id="ARBA00020321"/>
    </source>
</evidence>
<dbReference type="SUPFAM" id="SSF81324">
    <property type="entry name" value="Voltage-gated potassium channels"/>
    <property type="match status" value="1"/>
</dbReference>
<organism evidence="20 21">
    <name type="scientific">Erpetoichthys calabaricus</name>
    <name type="common">Rope fish</name>
    <name type="synonym">Calamoichthys calabaricus</name>
    <dbReference type="NCBI Taxonomy" id="27687"/>
    <lineage>
        <taxon>Eukaryota</taxon>
        <taxon>Metazoa</taxon>
        <taxon>Chordata</taxon>
        <taxon>Craniata</taxon>
        <taxon>Vertebrata</taxon>
        <taxon>Euteleostomi</taxon>
        <taxon>Actinopterygii</taxon>
        <taxon>Polypteriformes</taxon>
        <taxon>Polypteridae</taxon>
        <taxon>Erpetoichthys</taxon>
    </lineage>
</organism>
<reference evidence="20" key="1">
    <citation type="submission" date="2025-08" db="UniProtKB">
        <authorList>
            <consortium name="Ensembl"/>
        </authorList>
    </citation>
    <scope>IDENTIFICATION</scope>
</reference>
<dbReference type="Ensembl" id="ENSECRT00000028044.1">
    <property type="protein sequence ID" value="ENSECRP00000027471.1"/>
    <property type="gene ID" value="ENSECRG00000018585.1"/>
</dbReference>
<keyword evidence="6" id="KW-0633">Potassium transport</keyword>
<evidence type="ECO:0000256" key="14">
    <source>
        <dbReference type="ARBA" id="ARBA00023303"/>
    </source>
</evidence>
<evidence type="ECO:0000256" key="10">
    <source>
        <dbReference type="ARBA" id="ARBA00022958"/>
    </source>
</evidence>
<feature type="transmembrane region" description="Helical" evidence="18">
    <location>
        <begin position="269"/>
        <end position="287"/>
    </location>
</feature>
<dbReference type="PRINTS" id="PR01491">
    <property type="entry name" value="KVCHANNEL"/>
</dbReference>
<comment type="subcellular location">
    <subcellularLocation>
        <location evidence="1">Cell membrane</location>
        <topology evidence="1">Multi-pass membrane protein</topology>
    </subcellularLocation>
</comment>
<evidence type="ECO:0000313" key="21">
    <source>
        <dbReference type="Proteomes" id="UP000694620"/>
    </source>
</evidence>
<protein>
    <recommendedName>
        <fullName evidence="3">Potassium voltage-gated channel subfamily V member 1</fullName>
    </recommendedName>
    <alternativeName>
        <fullName evidence="17">Voltage-gated potassium channel subunit Kv8.1</fullName>
    </alternativeName>
</protein>
<dbReference type="SMART" id="SM00225">
    <property type="entry name" value="BTB"/>
    <property type="match status" value="1"/>
</dbReference>
<dbReference type="Pfam" id="PF02214">
    <property type="entry name" value="BTB_2"/>
    <property type="match status" value="1"/>
</dbReference>
<dbReference type="FunFam" id="3.30.710.10:FF:000067">
    <property type="entry name" value="Potassium voltage-gated channel subfamily V member 1"/>
    <property type="match status" value="1"/>
</dbReference>